<evidence type="ECO:0000313" key="3">
    <source>
        <dbReference type="Ensembl" id="ENSNMLP00000020006.1"/>
    </source>
</evidence>
<dbReference type="Ensembl" id="ENSNMLT00000022450.1">
    <property type="protein sequence ID" value="ENSNMLP00000020006.1"/>
    <property type="gene ID" value="ENSNMLG00000013069.1"/>
</dbReference>
<feature type="compositionally biased region" description="Polar residues" evidence="1">
    <location>
        <begin position="1"/>
        <end position="11"/>
    </location>
</feature>
<dbReference type="Proteomes" id="UP000694523">
    <property type="component" value="Unplaced"/>
</dbReference>
<proteinExistence type="predicted"/>
<reference evidence="3" key="1">
    <citation type="submission" date="2025-08" db="UniProtKB">
        <authorList>
            <consortium name="Ensembl"/>
        </authorList>
    </citation>
    <scope>IDENTIFICATION</scope>
</reference>
<accession>A0A8C6WND0</accession>
<organism evidence="3 4">
    <name type="scientific">Neogobius melanostomus</name>
    <name type="common">round goby</name>
    <dbReference type="NCBI Taxonomy" id="47308"/>
    <lineage>
        <taxon>Eukaryota</taxon>
        <taxon>Metazoa</taxon>
        <taxon>Chordata</taxon>
        <taxon>Craniata</taxon>
        <taxon>Vertebrata</taxon>
        <taxon>Euteleostomi</taxon>
        <taxon>Actinopterygii</taxon>
        <taxon>Neopterygii</taxon>
        <taxon>Teleostei</taxon>
        <taxon>Neoteleostei</taxon>
        <taxon>Acanthomorphata</taxon>
        <taxon>Gobiaria</taxon>
        <taxon>Gobiiformes</taxon>
        <taxon>Gobioidei</taxon>
        <taxon>Gobiidae</taxon>
        <taxon>Benthophilinae</taxon>
        <taxon>Neogobiini</taxon>
        <taxon>Neogobius</taxon>
    </lineage>
</organism>
<name>A0A8C6WND0_9GOBI</name>
<evidence type="ECO:0000259" key="2">
    <source>
        <dbReference type="Pfam" id="PF20478"/>
    </source>
</evidence>
<evidence type="ECO:0000313" key="4">
    <source>
        <dbReference type="Proteomes" id="UP000694523"/>
    </source>
</evidence>
<protein>
    <recommendedName>
        <fullName evidence="2">P2X purinoreceptor 7 intracellular domain-containing protein</fullName>
    </recommendedName>
</protein>
<sequence length="177" mass="19936">MESDSDSSFATERSFEVEDFSPPSSPEVEVEEVNVEEEAGGPEPYMFEPRSPVRSALTSLPGHQCNMFIDGFLENVCCRETSKVGVNTCITEHPGFEAVALNPYVLQAVYGTYVQLFGEMPETLVHSNYRHIAYRNLVRWCWGYLGQHIRVVIPSCAVTRIRQEFRGCGLHRVPSCP</sequence>
<keyword evidence="4" id="KW-1185">Reference proteome</keyword>
<dbReference type="InterPro" id="IPR046815">
    <property type="entry name" value="P2RX7_C"/>
</dbReference>
<dbReference type="PANTHER" id="PTHR36981:SF9">
    <property type="entry name" value="NANOR-RELATED"/>
    <property type="match status" value="1"/>
</dbReference>
<dbReference type="Pfam" id="PF20478">
    <property type="entry name" value="P2RX7_C"/>
    <property type="match status" value="1"/>
</dbReference>
<feature type="region of interest" description="Disordered" evidence="1">
    <location>
        <begin position="1"/>
        <end position="47"/>
    </location>
</feature>
<reference evidence="3" key="2">
    <citation type="submission" date="2025-09" db="UniProtKB">
        <authorList>
            <consortium name="Ensembl"/>
        </authorList>
    </citation>
    <scope>IDENTIFICATION</scope>
</reference>
<feature type="compositionally biased region" description="Acidic residues" evidence="1">
    <location>
        <begin position="28"/>
        <end position="40"/>
    </location>
</feature>
<dbReference type="PANTHER" id="PTHR36981">
    <property type="entry name" value="ZGC:195170"/>
    <property type="match status" value="1"/>
</dbReference>
<feature type="domain" description="P2X purinoreceptor 7 intracellular" evidence="2">
    <location>
        <begin position="70"/>
        <end position="165"/>
    </location>
</feature>
<dbReference type="AlphaFoldDB" id="A0A8C6WND0"/>
<evidence type="ECO:0000256" key="1">
    <source>
        <dbReference type="SAM" id="MobiDB-lite"/>
    </source>
</evidence>